<keyword evidence="2" id="KW-0645">Protease</keyword>
<accession>A0A380RVN0</accession>
<dbReference type="EMBL" id="UHJL01000001">
    <property type="protein sequence ID" value="SUQ19566.1"/>
    <property type="molecule type" value="Genomic_DNA"/>
</dbReference>
<evidence type="ECO:0000259" key="1">
    <source>
        <dbReference type="Pfam" id="PF12392"/>
    </source>
</evidence>
<protein>
    <submittedName>
        <fullName evidence="2">Putative protease</fullName>
    </submittedName>
</protein>
<proteinExistence type="predicted"/>
<dbReference type="InterPro" id="IPR020988">
    <property type="entry name" value="Pept_U32_collagenase"/>
</dbReference>
<sequence>MNNPELLLPVGTRDMLESAINNGADAVYYGVPHWNARGRTEDFSFEDVEEMIRYARLRGVKTYLAMNILIFEREIQELPEFLERLIALKPDAFIIQDIGLARLIKAISPEQEIHASTQMTLASSEAVNLVKDIGFSRAVLARELSAKQIAQIKSLTDLELEVFIHGALCVSYSGQCLTSENFGGRSANRGQCAQSCRLPYRIFVDGKEWKDPKARYLFSTRDLCALPKLEELKEIGVESLKVEGRLKSPEYVAAVSHAYRKALEILSEKGYKENAECANGNAAELTAQDLEPLEVLFSRGLNTGWLDGVNHQELVDGSFSNHHGEFIGTVVQVDRNGVIVELEDKPVPCTLLPGDGILFEEYRAEPEPRQTGSRLYKATFQQVGRRGKSANTDPGTKAGVTSAQVRLEFGREFNLRKVSYGMKAYRNDSPALEKELHKTFTDKSFAKHIPVCMTLEGKIGEPFKLTICESTKAVADETRTVTVEGAILEASRNEVAPDALQAIAKKELSGLSATAYILDKLEIKLPANAFLPGKVLRMLRQEAVQALDEKRLQWKELAPSADNGRAFLHSVSVKEIPAGVHPGLRSGAGTPDSIANAPKNRRTITVLVRRPEQIDALQGLDIDKVVMDFDWGVKYDEPLERIHKLGFEAGIATLRIHKPGENHYIKQILTLMPEFALVRNLGSLALLKDSGIPMVGDYSLNATNSATYDWLLAQGLEKLHPSWDLNSTQLFDLLKNIDGSKLELALHQYMPAFHSEYCAFARALTTGRRFPECKKICTQHKVEILDHKGERHFLQSDAECRNTLFVGKPQSALKLLPRLIAQNVSSYRLELLDEEPESVRRKIDIYTQAIRGKLDIDTAISKAGVEEKYGLSEGQLFNQSVWQDRKKG</sequence>
<keyword evidence="2" id="KW-0378">Hydrolase</keyword>
<name>A0A380RVN0_FIBSU</name>
<dbReference type="GO" id="GO:0006508">
    <property type="term" value="P:proteolysis"/>
    <property type="evidence" value="ECO:0007669"/>
    <property type="project" value="UniProtKB-KW"/>
</dbReference>
<dbReference type="PANTHER" id="PTHR30217">
    <property type="entry name" value="PEPTIDASE U32 FAMILY"/>
    <property type="match status" value="1"/>
</dbReference>
<organism evidence="2 3">
    <name type="scientific">Fibrobacter succinogenes</name>
    <name type="common">Bacteroides succinogenes</name>
    <dbReference type="NCBI Taxonomy" id="833"/>
    <lineage>
        <taxon>Bacteria</taxon>
        <taxon>Pseudomonadati</taxon>
        <taxon>Fibrobacterota</taxon>
        <taxon>Fibrobacteria</taxon>
        <taxon>Fibrobacterales</taxon>
        <taxon>Fibrobacteraceae</taxon>
        <taxon>Fibrobacter</taxon>
    </lineage>
</organism>
<dbReference type="InterPro" id="IPR051454">
    <property type="entry name" value="RNA/ubiquinone_mod_enzymes"/>
</dbReference>
<dbReference type="AlphaFoldDB" id="A0A380RVN0"/>
<dbReference type="Pfam" id="PF12392">
    <property type="entry name" value="DUF3656"/>
    <property type="match status" value="1"/>
</dbReference>
<dbReference type="RefSeq" id="WP_109572160.1">
    <property type="nucleotide sequence ID" value="NZ_UHJL01000001.1"/>
</dbReference>
<reference evidence="2 3" key="1">
    <citation type="submission" date="2017-08" db="EMBL/GenBank/DDBJ databases">
        <authorList>
            <person name="de Groot N.N."/>
        </authorList>
    </citation>
    <scope>NUCLEOTIDE SEQUENCE [LARGE SCALE GENOMIC DNA]</scope>
    <source>
        <strain evidence="2 3">HM2</strain>
    </source>
</reference>
<feature type="domain" description="Peptidase U32 collagenase" evidence="1">
    <location>
        <begin position="425"/>
        <end position="552"/>
    </location>
</feature>
<dbReference type="Pfam" id="PF01136">
    <property type="entry name" value="Peptidase_U32"/>
    <property type="match status" value="2"/>
</dbReference>
<dbReference type="InterPro" id="IPR001539">
    <property type="entry name" value="Peptidase_U32"/>
</dbReference>
<gene>
    <name evidence="2" type="ORF">SAMN05661053_0805</name>
</gene>
<dbReference type="GO" id="GO:0008233">
    <property type="term" value="F:peptidase activity"/>
    <property type="evidence" value="ECO:0007669"/>
    <property type="project" value="UniProtKB-KW"/>
</dbReference>
<dbReference type="Proteomes" id="UP000255423">
    <property type="component" value="Unassembled WGS sequence"/>
</dbReference>
<evidence type="ECO:0000313" key="2">
    <source>
        <dbReference type="EMBL" id="SUQ19566.1"/>
    </source>
</evidence>
<dbReference type="PANTHER" id="PTHR30217:SF10">
    <property type="entry name" value="23S RRNA 5-HYDROXYCYTIDINE C2501 SYNTHASE"/>
    <property type="match status" value="1"/>
</dbReference>
<evidence type="ECO:0000313" key="3">
    <source>
        <dbReference type="Proteomes" id="UP000255423"/>
    </source>
</evidence>